<dbReference type="AlphaFoldDB" id="A0A0C9SR93"/>
<dbReference type="InterPro" id="IPR041078">
    <property type="entry name" value="Plavaka"/>
</dbReference>
<protein>
    <submittedName>
        <fullName evidence="1">Uncharacterized protein</fullName>
    </submittedName>
</protein>
<dbReference type="OrthoDB" id="3208495at2759"/>
<evidence type="ECO:0000313" key="2">
    <source>
        <dbReference type="Proteomes" id="UP000053647"/>
    </source>
</evidence>
<evidence type="ECO:0000313" key="1">
    <source>
        <dbReference type="EMBL" id="KIJ10249.1"/>
    </source>
</evidence>
<dbReference type="Proteomes" id="UP000053647">
    <property type="component" value="Unassembled WGS sequence"/>
</dbReference>
<dbReference type="EMBL" id="KN819412">
    <property type="protein sequence ID" value="KIJ10249.1"/>
    <property type="molecule type" value="Genomic_DNA"/>
</dbReference>
<dbReference type="Pfam" id="PF18759">
    <property type="entry name" value="Plavaka"/>
    <property type="match status" value="1"/>
</dbReference>
<organism evidence="1 2">
    <name type="scientific">Paxillus involutus ATCC 200175</name>
    <dbReference type="NCBI Taxonomy" id="664439"/>
    <lineage>
        <taxon>Eukaryota</taxon>
        <taxon>Fungi</taxon>
        <taxon>Dikarya</taxon>
        <taxon>Basidiomycota</taxon>
        <taxon>Agaricomycotina</taxon>
        <taxon>Agaricomycetes</taxon>
        <taxon>Agaricomycetidae</taxon>
        <taxon>Boletales</taxon>
        <taxon>Paxilineae</taxon>
        <taxon>Paxillaceae</taxon>
        <taxon>Paxillus</taxon>
    </lineage>
</organism>
<feature type="non-terminal residue" evidence="1">
    <location>
        <position position="1"/>
    </location>
</feature>
<reference evidence="2" key="2">
    <citation type="submission" date="2015-01" db="EMBL/GenBank/DDBJ databases">
        <title>Evolutionary Origins and Diversification of the Mycorrhizal Mutualists.</title>
        <authorList>
            <consortium name="DOE Joint Genome Institute"/>
            <consortium name="Mycorrhizal Genomics Consortium"/>
            <person name="Kohler A."/>
            <person name="Kuo A."/>
            <person name="Nagy L.G."/>
            <person name="Floudas D."/>
            <person name="Copeland A."/>
            <person name="Barry K.W."/>
            <person name="Cichocki N."/>
            <person name="Veneault-Fourrey C."/>
            <person name="LaButti K."/>
            <person name="Lindquist E.A."/>
            <person name="Lipzen A."/>
            <person name="Lundell T."/>
            <person name="Morin E."/>
            <person name="Murat C."/>
            <person name="Riley R."/>
            <person name="Ohm R."/>
            <person name="Sun H."/>
            <person name="Tunlid A."/>
            <person name="Henrissat B."/>
            <person name="Grigoriev I.V."/>
            <person name="Hibbett D.S."/>
            <person name="Martin F."/>
        </authorList>
    </citation>
    <scope>NUCLEOTIDE SEQUENCE [LARGE SCALE GENOMIC DNA]</scope>
    <source>
        <strain evidence="2">ATCC 200175</strain>
    </source>
</reference>
<gene>
    <name evidence="1" type="ORF">PAXINDRAFT_40354</name>
</gene>
<feature type="non-terminal residue" evidence="1">
    <location>
        <position position="310"/>
    </location>
</feature>
<accession>A0A0C9SR93</accession>
<reference evidence="1 2" key="1">
    <citation type="submission" date="2014-06" db="EMBL/GenBank/DDBJ databases">
        <authorList>
            <consortium name="DOE Joint Genome Institute"/>
            <person name="Kuo A."/>
            <person name="Kohler A."/>
            <person name="Nagy L.G."/>
            <person name="Floudas D."/>
            <person name="Copeland A."/>
            <person name="Barry K.W."/>
            <person name="Cichocki N."/>
            <person name="Veneault-Fourrey C."/>
            <person name="LaButti K."/>
            <person name="Lindquist E.A."/>
            <person name="Lipzen A."/>
            <person name="Lundell T."/>
            <person name="Morin E."/>
            <person name="Murat C."/>
            <person name="Sun H."/>
            <person name="Tunlid A."/>
            <person name="Henrissat B."/>
            <person name="Grigoriev I.V."/>
            <person name="Hibbett D.S."/>
            <person name="Martin F."/>
            <person name="Nordberg H.P."/>
            <person name="Cantor M.N."/>
            <person name="Hua S.X."/>
        </authorList>
    </citation>
    <scope>NUCLEOTIDE SEQUENCE [LARGE SCALE GENOMIC DNA]</scope>
    <source>
        <strain evidence="1 2">ATCC 200175</strain>
    </source>
</reference>
<proteinExistence type="predicted"/>
<dbReference type="HOGENOM" id="CLU_002498_2_1_1"/>
<name>A0A0C9SR93_PAXIN</name>
<keyword evidence="2" id="KW-1185">Reference proteome</keyword>
<sequence>FHYEPYELRWQPPHKDHDVKVHGELFTSAAFLEAHMELQDSPPEPDCDLPHIIAVLMFWSDSTQLTTFGNTKLWPLYVYFGNESKYQRSQPENNLCCHAAYFQMLPNEFKDFLTEHFGGNGPSEALFTHCHRELFHEQWKILLDEDFIKAYKHGIIITCCNSIKCQFYPQIFTYSADYPEKILIASIRNLSTCPRPRCTITMARVPDVATEHDMLQRQLLIHIDSEERRKKGNYAVNTPQNELLLKDESLVPTSNAFSDRLCVLGFNLFSMLVVDLMHEFELSIWKAIFTHLLRMLESLKDSKLHELDRR</sequence>